<dbReference type="AlphaFoldDB" id="A0A084QXC0"/>
<sequence>MHYIRLLRPPKIAGPVGRLHVELLITITTDLGDSFLHPDEPIPLTVTARAPSDSAQWTLSNDGRVSWQPGMRVAKPRIALPPAVRQALAKGVDVELRIGTGERLAATGMDVILRASTSEHGLVLPASVAVSLGHADVDVLTRRIYLANGLDYMSPPFVEVEEEIGESIARHIWDAGVVALCAIADLCLTSSPALDSPNHSINMPILKSTISNTKSLYILELGCGVGILGIGLGTALALASQPQPRNCTILLTDLEEAETRARSNIARWAQSRSLAGDEAGVRFLYENLDWEDGRQGRFGPHVEARRWDMVVLSDCTYNVDMLPALVETLSALHTCNASAPGTARFATRVFLATKPRHDSERALFQLMADHGWATVESQVLPLPVLGAEAEAVEMYLFEKS</sequence>
<dbReference type="STRING" id="1283841.A0A084QXC0"/>
<dbReference type="Pfam" id="PF10294">
    <property type="entry name" value="Methyltransf_16"/>
    <property type="match status" value="1"/>
</dbReference>
<dbReference type="InParanoid" id="A0A084QXC0"/>
<evidence type="ECO:0000313" key="1">
    <source>
        <dbReference type="EMBL" id="KFA68605.1"/>
    </source>
</evidence>
<dbReference type="SUPFAM" id="SSF53335">
    <property type="entry name" value="S-adenosyl-L-methionine-dependent methyltransferases"/>
    <property type="match status" value="1"/>
</dbReference>
<dbReference type="GO" id="GO:0008757">
    <property type="term" value="F:S-adenosylmethionine-dependent methyltransferase activity"/>
    <property type="evidence" value="ECO:0007669"/>
    <property type="project" value="UniProtKB-ARBA"/>
</dbReference>
<reference evidence="1 2" key="1">
    <citation type="journal article" date="2014" name="BMC Genomics">
        <title>Comparative genome sequencing reveals chemotype-specific gene clusters in the toxigenic black mold Stachybotrys.</title>
        <authorList>
            <person name="Semeiks J."/>
            <person name="Borek D."/>
            <person name="Otwinowski Z."/>
            <person name="Grishin N.V."/>
        </authorList>
    </citation>
    <scope>NUCLEOTIDE SEQUENCE [LARGE SCALE GENOMIC DNA]</scope>
    <source>
        <strain evidence="1 2">IBT 40285</strain>
    </source>
</reference>
<dbReference type="Gene3D" id="3.40.50.150">
    <property type="entry name" value="Vaccinia Virus protein VP39"/>
    <property type="match status" value="1"/>
</dbReference>
<evidence type="ECO:0000313" key="2">
    <source>
        <dbReference type="Proteomes" id="UP000028524"/>
    </source>
</evidence>
<dbReference type="Proteomes" id="UP000028524">
    <property type="component" value="Unassembled WGS sequence"/>
</dbReference>
<dbReference type="HOGENOM" id="CLU_036731_0_0_1"/>
<protein>
    <submittedName>
        <fullName evidence="1">Uncharacterized protein</fullName>
    </submittedName>
</protein>
<dbReference type="PANTHER" id="PTHR14614:SF132">
    <property type="entry name" value="PROTEIN-LYSINE METHYLTRANSFERASE C42C1.13"/>
    <property type="match status" value="1"/>
</dbReference>
<gene>
    <name evidence="1" type="ORF">S40285_10490</name>
</gene>
<dbReference type="GO" id="GO:0005829">
    <property type="term" value="C:cytosol"/>
    <property type="evidence" value="ECO:0007669"/>
    <property type="project" value="TreeGrafter"/>
</dbReference>
<accession>A0A084QXC0</accession>
<name>A0A084QXC0_STAC4</name>
<dbReference type="InterPro" id="IPR019410">
    <property type="entry name" value="Methyltransf_16"/>
</dbReference>
<dbReference type="OMA" id="LYENLDW"/>
<organism evidence="1 2">
    <name type="scientific">Stachybotrys chlorohalonatus (strain IBT 40285)</name>
    <dbReference type="NCBI Taxonomy" id="1283841"/>
    <lineage>
        <taxon>Eukaryota</taxon>
        <taxon>Fungi</taxon>
        <taxon>Dikarya</taxon>
        <taxon>Ascomycota</taxon>
        <taxon>Pezizomycotina</taxon>
        <taxon>Sordariomycetes</taxon>
        <taxon>Hypocreomycetidae</taxon>
        <taxon>Hypocreales</taxon>
        <taxon>Stachybotryaceae</taxon>
        <taxon>Stachybotrys</taxon>
    </lineage>
</organism>
<dbReference type="OrthoDB" id="413520at2759"/>
<keyword evidence="2" id="KW-1185">Reference proteome</keyword>
<dbReference type="EMBL" id="KL659792">
    <property type="protein sequence ID" value="KFA68605.1"/>
    <property type="molecule type" value="Genomic_DNA"/>
</dbReference>
<dbReference type="PANTHER" id="PTHR14614">
    <property type="entry name" value="HEPATOCELLULAR CARCINOMA-ASSOCIATED ANTIGEN"/>
    <property type="match status" value="1"/>
</dbReference>
<proteinExistence type="predicted"/>
<dbReference type="InterPro" id="IPR029063">
    <property type="entry name" value="SAM-dependent_MTases_sf"/>
</dbReference>